<evidence type="ECO:0000256" key="10">
    <source>
        <dbReference type="HAMAP-Rule" id="MF_00185"/>
    </source>
</evidence>
<evidence type="ECO:0000256" key="13">
    <source>
        <dbReference type="RuleBase" id="RU003785"/>
    </source>
</evidence>
<comment type="subunit">
    <text evidence="10">Monomer.</text>
</comment>
<dbReference type="Gene3D" id="3.40.50.300">
    <property type="entry name" value="P-loop containing nucleotide triphosphate hydrolases"/>
    <property type="match status" value="1"/>
</dbReference>
<dbReference type="Gene3D" id="1.10.20.140">
    <property type="match status" value="1"/>
</dbReference>
<dbReference type="GO" id="GO:0005524">
    <property type="term" value="F:ATP binding"/>
    <property type="evidence" value="ECO:0007669"/>
    <property type="project" value="UniProtKB-UniRule"/>
</dbReference>
<dbReference type="Proteomes" id="UP000230956">
    <property type="component" value="Unassembled WGS sequence"/>
</dbReference>
<feature type="site" description="Interaction with substrate tRNA" evidence="10">
    <location>
        <position position="103"/>
    </location>
</feature>
<evidence type="ECO:0000256" key="5">
    <source>
        <dbReference type="ARBA" id="ARBA00022694"/>
    </source>
</evidence>
<comment type="catalytic activity">
    <reaction evidence="9 10 11">
        <text>adenosine(37) in tRNA + dimethylallyl diphosphate = N(6)-dimethylallyladenosine(37) in tRNA + diphosphate</text>
        <dbReference type="Rhea" id="RHEA:26482"/>
        <dbReference type="Rhea" id="RHEA-COMP:10162"/>
        <dbReference type="Rhea" id="RHEA-COMP:10375"/>
        <dbReference type="ChEBI" id="CHEBI:33019"/>
        <dbReference type="ChEBI" id="CHEBI:57623"/>
        <dbReference type="ChEBI" id="CHEBI:74411"/>
        <dbReference type="ChEBI" id="CHEBI:74415"/>
        <dbReference type="EC" id="2.5.1.75"/>
    </reaction>
</comment>
<keyword evidence="5 10" id="KW-0819">tRNA processing</keyword>
<feature type="binding site" evidence="10">
    <location>
        <begin position="12"/>
        <end position="19"/>
    </location>
    <ligand>
        <name>ATP</name>
        <dbReference type="ChEBI" id="CHEBI:30616"/>
    </ligand>
</feature>
<comment type="function">
    <text evidence="2 10 12">Catalyzes the transfer of a dimethylallyl group onto the adenine at position 37 in tRNAs that read codons beginning with uridine, leading to the formation of N6-(dimethylallyl)adenosine (i(6)A).</text>
</comment>
<reference evidence="15" key="1">
    <citation type="submission" date="2017-09" db="EMBL/GenBank/DDBJ databases">
        <title>Depth-based differentiation of microbial function through sediment-hosted aquifers and enrichment of novel symbionts in the deep terrestrial subsurface.</title>
        <authorList>
            <person name="Probst A.J."/>
            <person name="Ladd B."/>
            <person name="Jarett J.K."/>
            <person name="Geller-Mcgrath D.E."/>
            <person name="Sieber C.M.K."/>
            <person name="Emerson J.B."/>
            <person name="Anantharaman K."/>
            <person name="Thomas B.C."/>
            <person name="Malmstrom R."/>
            <person name="Stieglmeier M."/>
            <person name="Klingl A."/>
            <person name="Woyke T."/>
            <person name="Ryan C.M."/>
            <person name="Banfield J.F."/>
        </authorList>
    </citation>
    <scope>NUCLEOTIDE SEQUENCE [LARGE SCALE GENOMIC DNA]</scope>
</reference>
<dbReference type="PANTHER" id="PTHR11088:SF60">
    <property type="entry name" value="TRNA DIMETHYLALLYLTRANSFERASE"/>
    <property type="match status" value="1"/>
</dbReference>
<comment type="cofactor">
    <cofactor evidence="1 10">
        <name>Mg(2+)</name>
        <dbReference type="ChEBI" id="CHEBI:18420"/>
    </cofactor>
</comment>
<evidence type="ECO:0000256" key="1">
    <source>
        <dbReference type="ARBA" id="ARBA00001946"/>
    </source>
</evidence>
<dbReference type="NCBIfam" id="TIGR00174">
    <property type="entry name" value="miaA"/>
    <property type="match status" value="1"/>
</dbReference>
<evidence type="ECO:0000313" key="15">
    <source>
        <dbReference type="Proteomes" id="UP000230956"/>
    </source>
</evidence>
<keyword evidence="6 10" id="KW-0547">Nucleotide-binding</keyword>
<evidence type="ECO:0000256" key="3">
    <source>
        <dbReference type="ARBA" id="ARBA00005842"/>
    </source>
</evidence>
<dbReference type="InterPro" id="IPR018022">
    <property type="entry name" value="IPT"/>
</dbReference>
<dbReference type="InterPro" id="IPR039657">
    <property type="entry name" value="Dimethylallyltransferase"/>
</dbReference>
<dbReference type="EC" id="2.5.1.75" evidence="10"/>
<feature type="binding site" evidence="10">
    <location>
        <begin position="14"/>
        <end position="19"/>
    </location>
    <ligand>
        <name>substrate</name>
    </ligand>
</feature>
<sequence>MSDKEKLIAIVGPTATGKSDVAIELAKRIEGEIVSADSMQIYTGMNIGTAKVTAAEMQGVPHYCIDIVEPAEPYSVAEYQRLAREVIGDISRRGKIPILVGGTGLYVRSVIDKLEFPSGNVSSEVRKQLEERARVEGPDALYKELIEKDPAAVEIVHPNNVRRIIRALEVIELTGKPFSSYHGEWKNRESIYNLEMFGLTMDRDSLRERINRRVDTMIETGLLDEVKSLVEHGYERFLTSQQAIGYKELIGYLNGEITLEEAVETIKARTRQYAKRQLTWFRADPRVQWIDLTGKTPGEIVDEIMDKLKHDGFLAGGPKNATRKG</sequence>
<evidence type="ECO:0000256" key="8">
    <source>
        <dbReference type="ARBA" id="ARBA00022842"/>
    </source>
</evidence>
<keyword evidence="4 10" id="KW-0808">Transferase</keyword>
<dbReference type="EMBL" id="PFNG01000063">
    <property type="protein sequence ID" value="PIZ41276.1"/>
    <property type="molecule type" value="Genomic_DNA"/>
</dbReference>
<name>A0A2M7T9J7_9ACTN</name>
<feature type="site" description="Interaction with substrate tRNA" evidence="10">
    <location>
        <position position="126"/>
    </location>
</feature>
<accession>A0A2M7T9J7</accession>
<comment type="similarity">
    <text evidence="3 10 13">Belongs to the IPP transferase family.</text>
</comment>
<evidence type="ECO:0000256" key="11">
    <source>
        <dbReference type="RuleBase" id="RU003783"/>
    </source>
</evidence>
<keyword evidence="7 10" id="KW-0067">ATP-binding</keyword>
<evidence type="ECO:0000256" key="9">
    <source>
        <dbReference type="ARBA" id="ARBA00049563"/>
    </source>
</evidence>
<comment type="caution">
    <text evidence="14">The sequence shown here is derived from an EMBL/GenBank/DDBJ whole genome shotgun (WGS) entry which is preliminary data.</text>
</comment>
<dbReference type="HAMAP" id="MF_00185">
    <property type="entry name" value="IPP_trans"/>
    <property type="match status" value="1"/>
</dbReference>
<organism evidence="14 15">
    <name type="scientific">Candidatus Aquicultor secundus</name>
    <dbReference type="NCBI Taxonomy" id="1973895"/>
    <lineage>
        <taxon>Bacteria</taxon>
        <taxon>Bacillati</taxon>
        <taxon>Actinomycetota</taxon>
        <taxon>Candidatus Aquicultoria</taxon>
        <taxon>Candidatus Aquicultorales</taxon>
        <taxon>Candidatus Aquicultoraceae</taxon>
        <taxon>Candidatus Aquicultor</taxon>
    </lineage>
</organism>
<evidence type="ECO:0000256" key="12">
    <source>
        <dbReference type="RuleBase" id="RU003784"/>
    </source>
</evidence>
<feature type="region of interest" description="Interaction with substrate tRNA" evidence="10">
    <location>
        <begin position="37"/>
        <end position="40"/>
    </location>
</feature>
<evidence type="ECO:0000256" key="7">
    <source>
        <dbReference type="ARBA" id="ARBA00022840"/>
    </source>
</evidence>
<dbReference type="Pfam" id="PF01715">
    <property type="entry name" value="IPPT"/>
    <property type="match status" value="1"/>
</dbReference>
<dbReference type="AlphaFoldDB" id="A0A2M7T9J7"/>
<evidence type="ECO:0000313" key="14">
    <source>
        <dbReference type="EMBL" id="PIZ41276.1"/>
    </source>
</evidence>
<proteinExistence type="inferred from homology"/>
<evidence type="ECO:0000256" key="6">
    <source>
        <dbReference type="ARBA" id="ARBA00022741"/>
    </source>
</evidence>
<evidence type="ECO:0000256" key="4">
    <source>
        <dbReference type="ARBA" id="ARBA00022679"/>
    </source>
</evidence>
<protein>
    <recommendedName>
        <fullName evidence="10">tRNA dimethylallyltransferase</fullName>
        <ecNumber evidence="10">2.5.1.75</ecNumber>
    </recommendedName>
    <alternativeName>
        <fullName evidence="10">Dimethylallyl diphosphate:tRNA dimethylallyltransferase</fullName>
        <shortName evidence="10">DMAPP:tRNA dimethylallyltransferase</shortName>
        <shortName evidence="10">DMATase</shortName>
    </alternativeName>
    <alternativeName>
        <fullName evidence="10">Isopentenyl-diphosphate:tRNA isopentenyltransferase</fullName>
        <shortName evidence="10">IPP transferase</shortName>
        <shortName evidence="10">IPPT</shortName>
        <shortName evidence="10">IPTase</shortName>
    </alternativeName>
</protein>
<dbReference type="GO" id="GO:0006400">
    <property type="term" value="P:tRNA modification"/>
    <property type="evidence" value="ECO:0007669"/>
    <property type="project" value="TreeGrafter"/>
</dbReference>
<dbReference type="InterPro" id="IPR027417">
    <property type="entry name" value="P-loop_NTPase"/>
</dbReference>
<dbReference type="SUPFAM" id="SSF52540">
    <property type="entry name" value="P-loop containing nucleoside triphosphate hydrolases"/>
    <property type="match status" value="2"/>
</dbReference>
<keyword evidence="8 10" id="KW-0460">Magnesium</keyword>
<gene>
    <name evidence="10" type="primary">miaA</name>
    <name evidence="14" type="ORF">COY37_02605</name>
</gene>
<evidence type="ECO:0000256" key="2">
    <source>
        <dbReference type="ARBA" id="ARBA00003213"/>
    </source>
</evidence>
<dbReference type="RefSeq" id="WP_286975906.1">
    <property type="nucleotide sequence ID" value="NZ_PEXG01000023.1"/>
</dbReference>
<dbReference type="GO" id="GO:0052381">
    <property type="term" value="F:tRNA dimethylallyltransferase activity"/>
    <property type="evidence" value="ECO:0007669"/>
    <property type="project" value="UniProtKB-UniRule"/>
</dbReference>
<dbReference type="FunFam" id="1.10.20.140:FF:000001">
    <property type="entry name" value="tRNA dimethylallyltransferase"/>
    <property type="match status" value="1"/>
</dbReference>
<comment type="caution">
    <text evidence="10">Lacks conserved residue(s) required for the propagation of feature annotation.</text>
</comment>
<dbReference type="PANTHER" id="PTHR11088">
    <property type="entry name" value="TRNA DIMETHYLALLYLTRANSFERASE"/>
    <property type="match status" value="1"/>
</dbReference>